<dbReference type="PANTHER" id="PTHR43180:SF28">
    <property type="entry name" value="NAD(P)-BINDING ROSSMANN-FOLD SUPERFAMILY PROTEIN"/>
    <property type="match status" value="1"/>
</dbReference>
<dbReference type="GO" id="GO:0006629">
    <property type="term" value="P:lipid metabolic process"/>
    <property type="evidence" value="ECO:0007669"/>
    <property type="project" value="UniProtKB-KW"/>
</dbReference>
<dbReference type="InterPro" id="IPR036291">
    <property type="entry name" value="NAD(P)-bd_dom_sf"/>
</dbReference>
<dbReference type="SUPFAM" id="SSF51735">
    <property type="entry name" value="NAD(P)-binding Rossmann-fold domains"/>
    <property type="match status" value="1"/>
</dbReference>
<comment type="similarity">
    <text evidence="1">Belongs to the short-chain dehydrogenases/reductases (SDR) family.</text>
</comment>
<dbReference type="Gene3D" id="3.40.50.720">
    <property type="entry name" value="NAD(P)-binding Rossmann-like Domain"/>
    <property type="match status" value="1"/>
</dbReference>
<dbReference type="PRINTS" id="PR00081">
    <property type="entry name" value="GDHRDH"/>
</dbReference>
<keyword evidence="2" id="KW-0560">Oxidoreductase</keyword>
<evidence type="ECO:0000256" key="3">
    <source>
        <dbReference type="ARBA" id="ARBA00023027"/>
    </source>
</evidence>
<proteinExistence type="inferred from homology"/>
<dbReference type="PRINTS" id="PR00080">
    <property type="entry name" value="SDRFAMILY"/>
</dbReference>
<dbReference type="PANTHER" id="PTHR43180">
    <property type="entry name" value="3-OXOACYL-(ACYL-CARRIER-PROTEIN) REDUCTASE (AFU_ORTHOLOGUE AFUA_6G11210)"/>
    <property type="match status" value="1"/>
</dbReference>
<dbReference type="Pfam" id="PF13561">
    <property type="entry name" value="adh_short_C2"/>
    <property type="match status" value="1"/>
</dbReference>
<dbReference type="FunFam" id="3.40.50.720:FF:000084">
    <property type="entry name" value="Short-chain dehydrogenase reductase"/>
    <property type="match status" value="1"/>
</dbReference>
<dbReference type="GO" id="GO:0016491">
    <property type="term" value="F:oxidoreductase activity"/>
    <property type="evidence" value="ECO:0007669"/>
    <property type="project" value="UniProtKB-KW"/>
</dbReference>
<evidence type="ECO:0000256" key="2">
    <source>
        <dbReference type="ARBA" id="ARBA00023002"/>
    </source>
</evidence>
<evidence type="ECO:0000313" key="5">
    <source>
        <dbReference type="EMBL" id="SVA96815.1"/>
    </source>
</evidence>
<gene>
    <name evidence="5" type="ORF">METZ01_LOCUS149669</name>
</gene>
<evidence type="ECO:0000256" key="1">
    <source>
        <dbReference type="ARBA" id="ARBA00006484"/>
    </source>
</evidence>
<sequence>MINIINENLCLVGGIGMGRLEGKVALISGAARGQGADEARLFAEEGASVVLGDIIDEQGQQVAADIGESGGNATYVHLDVTNESDWQNAVSTAVNQYGKLDVLVNNAGILIMKGLEETENSDWDAIQDVNSRGVFLGAKTVVPAMRDAGGGSIVNISSIAGLIGSRYTAYGASKGLVRILSKSIAVEYGPEQIRCNSVHPGIIETDMVDGLIGTREGRQAMIDRTPLGIIANSRDVSLGVLYLASDESRYVTGSELVIDGGITVRR</sequence>
<evidence type="ECO:0000256" key="4">
    <source>
        <dbReference type="ARBA" id="ARBA00023098"/>
    </source>
</evidence>
<dbReference type="InterPro" id="IPR002347">
    <property type="entry name" value="SDR_fam"/>
</dbReference>
<reference evidence="5" key="1">
    <citation type="submission" date="2018-05" db="EMBL/GenBank/DDBJ databases">
        <authorList>
            <person name="Lanie J.A."/>
            <person name="Ng W.-L."/>
            <person name="Kazmierczak K.M."/>
            <person name="Andrzejewski T.M."/>
            <person name="Davidsen T.M."/>
            <person name="Wayne K.J."/>
            <person name="Tettelin H."/>
            <person name="Glass J.I."/>
            <person name="Rusch D."/>
            <person name="Podicherti R."/>
            <person name="Tsui H.-C.T."/>
            <person name="Winkler M.E."/>
        </authorList>
    </citation>
    <scope>NUCLEOTIDE SEQUENCE</scope>
</reference>
<protein>
    <recommendedName>
        <fullName evidence="6">Cyclopentanol dehydrogenase</fullName>
    </recommendedName>
</protein>
<keyword evidence="3" id="KW-0520">NAD</keyword>
<organism evidence="5">
    <name type="scientific">marine metagenome</name>
    <dbReference type="NCBI Taxonomy" id="408172"/>
    <lineage>
        <taxon>unclassified sequences</taxon>
        <taxon>metagenomes</taxon>
        <taxon>ecological metagenomes</taxon>
    </lineage>
</organism>
<name>A0A382A5J9_9ZZZZ</name>
<evidence type="ECO:0008006" key="6">
    <source>
        <dbReference type="Google" id="ProtNLM"/>
    </source>
</evidence>
<dbReference type="NCBIfam" id="NF005559">
    <property type="entry name" value="PRK07231.1"/>
    <property type="match status" value="1"/>
</dbReference>
<dbReference type="AlphaFoldDB" id="A0A382A5J9"/>
<accession>A0A382A5J9</accession>
<dbReference type="EMBL" id="UINC01024003">
    <property type="protein sequence ID" value="SVA96815.1"/>
    <property type="molecule type" value="Genomic_DNA"/>
</dbReference>
<keyword evidence="4" id="KW-0443">Lipid metabolism</keyword>